<keyword evidence="10" id="KW-1185">Reference proteome</keyword>
<dbReference type="FunFam" id="1.50.10.10:FF:000055">
    <property type="entry name" value="alpha-1,2-Mannosidase"/>
    <property type="match status" value="1"/>
</dbReference>
<dbReference type="InterPro" id="IPR001382">
    <property type="entry name" value="Glyco_hydro_47"/>
</dbReference>
<feature type="active site" description="Proton donor" evidence="6">
    <location>
        <position position="114"/>
    </location>
</feature>
<feature type="active site" evidence="6">
    <location>
        <position position="247"/>
    </location>
</feature>
<comment type="similarity">
    <text evidence="3 9">Belongs to the glycosyl hydrolase 47 family.</text>
</comment>
<dbReference type="SUPFAM" id="SSF48225">
    <property type="entry name" value="Seven-hairpin glycosidases"/>
    <property type="match status" value="1"/>
</dbReference>
<organism evidence="10 11">
    <name type="scientific">Strongyloides venezuelensis</name>
    <name type="common">Threadworm</name>
    <dbReference type="NCBI Taxonomy" id="75913"/>
    <lineage>
        <taxon>Eukaryota</taxon>
        <taxon>Metazoa</taxon>
        <taxon>Ecdysozoa</taxon>
        <taxon>Nematoda</taxon>
        <taxon>Chromadorea</taxon>
        <taxon>Rhabditida</taxon>
        <taxon>Tylenchina</taxon>
        <taxon>Panagrolaimomorpha</taxon>
        <taxon>Strongyloidoidea</taxon>
        <taxon>Strongyloididae</taxon>
        <taxon>Strongyloides</taxon>
    </lineage>
</organism>
<evidence type="ECO:0000256" key="8">
    <source>
        <dbReference type="PIRSR" id="PIRSR601382-3"/>
    </source>
</evidence>
<proteinExistence type="inferred from homology"/>
<evidence type="ECO:0000256" key="6">
    <source>
        <dbReference type="PIRSR" id="PIRSR601382-1"/>
    </source>
</evidence>
<dbReference type="GO" id="GO:0005783">
    <property type="term" value="C:endoplasmic reticulum"/>
    <property type="evidence" value="ECO:0007669"/>
    <property type="project" value="TreeGrafter"/>
</dbReference>
<evidence type="ECO:0000256" key="4">
    <source>
        <dbReference type="ARBA" id="ARBA00022801"/>
    </source>
</evidence>
<comment type="pathway">
    <text evidence="2">Protein modification; protein glycosylation.</text>
</comment>
<dbReference type="Gene3D" id="1.50.10.10">
    <property type="match status" value="1"/>
</dbReference>
<keyword evidence="9" id="KW-0326">Glycosidase</keyword>
<evidence type="ECO:0000313" key="11">
    <source>
        <dbReference type="WBParaSite" id="SVE_1629400.1"/>
    </source>
</evidence>
<dbReference type="Pfam" id="PF01532">
    <property type="entry name" value="Glyco_hydro_47"/>
    <property type="match status" value="1"/>
</dbReference>
<comment type="cofactor">
    <cofactor evidence="1 7">
        <name>Ca(2+)</name>
        <dbReference type="ChEBI" id="CHEBI:29108"/>
    </cofactor>
</comment>
<keyword evidence="5 8" id="KW-1015">Disulfide bond</keyword>
<dbReference type="Proteomes" id="UP000035680">
    <property type="component" value="Unassembled WGS sequence"/>
</dbReference>
<dbReference type="PRINTS" id="PR00747">
    <property type="entry name" value="GLYHDRLASE47"/>
</dbReference>
<feature type="disulfide bond" evidence="8">
    <location>
        <begin position="310"/>
        <end position="343"/>
    </location>
</feature>
<evidence type="ECO:0000256" key="2">
    <source>
        <dbReference type="ARBA" id="ARBA00004922"/>
    </source>
</evidence>
<feature type="binding site" evidence="7">
    <location>
        <position position="466"/>
    </location>
    <ligand>
        <name>Ca(2+)</name>
        <dbReference type="ChEBI" id="CHEBI:29108"/>
    </ligand>
</feature>
<evidence type="ECO:0000256" key="3">
    <source>
        <dbReference type="ARBA" id="ARBA00007658"/>
    </source>
</evidence>
<dbReference type="InterPro" id="IPR012341">
    <property type="entry name" value="6hp_glycosidase-like_sf"/>
</dbReference>
<reference evidence="10" key="1">
    <citation type="submission" date="2014-07" db="EMBL/GenBank/DDBJ databases">
        <authorList>
            <person name="Martin A.A"/>
            <person name="De Silva N."/>
        </authorList>
    </citation>
    <scope>NUCLEOTIDE SEQUENCE</scope>
</reference>
<sequence>MIKEKSKLNVKDINARKFLISNKSNEKAEFIKKMMKHAWDGYKKYAWGANELNSIQKMASSQEIFGGPKMPATIVDAADTLYIMDMMKEYGEAEEYLFNNFKKTDAVRNLSVFEITIRFIGGFLSLFALTNKEKYKIFAKEVADLLLIAFNSPTGLPFNIVVPKDNRTMNYGWVTNTAHILADVGTLHLEFDYLSHITGNPIYREKVVNVRDIIEKQEKIDNLYGLYLSRDTGKFVTREVSLGAMGDSFYEYLLKEWLILDKKDNIAYDMYKKASKNIRKKMIIKSKGNFTYLVELKNGKIVNKMSHLSCFAVGMFALEAHHSTDEVEKKEIMELAEELGYTCYQSYKRSETGLGPEMFHFDSTRDAVSLSGEVQYYLRPEVIEGIYYLYKLTGKEKYQNWNWEIAQNIEKWCKNDAGYHGVRNVYDSKIGYDPTQQSFFLAETLKYLYLTFAEDKIPLDKWVFNTEAHPLPIH</sequence>
<dbReference type="WBParaSite" id="SVE_1629400.1">
    <property type="protein sequence ID" value="SVE_1629400.1"/>
    <property type="gene ID" value="SVE_1629400"/>
</dbReference>
<dbReference type="InterPro" id="IPR036026">
    <property type="entry name" value="Seven-hairpin_glycosidases"/>
</dbReference>
<evidence type="ECO:0000256" key="9">
    <source>
        <dbReference type="RuleBase" id="RU361193"/>
    </source>
</evidence>
<dbReference type="PANTHER" id="PTHR11742">
    <property type="entry name" value="MANNOSYL-OLIGOSACCHARIDE ALPHA-1,2-MANNOSIDASE-RELATED"/>
    <property type="match status" value="1"/>
</dbReference>
<dbReference type="EC" id="3.2.1.-" evidence="9"/>
<dbReference type="InterPro" id="IPR050749">
    <property type="entry name" value="Glycosyl_Hydrolase_47"/>
</dbReference>
<dbReference type="GO" id="GO:0004571">
    <property type="term" value="F:mannosyl-oligosaccharide 1,2-alpha-mannosidase activity"/>
    <property type="evidence" value="ECO:0007669"/>
    <property type="project" value="InterPro"/>
</dbReference>
<keyword evidence="4 9" id="KW-0378">Hydrolase</keyword>
<evidence type="ECO:0000313" key="10">
    <source>
        <dbReference type="Proteomes" id="UP000035680"/>
    </source>
</evidence>
<evidence type="ECO:0000256" key="5">
    <source>
        <dbReference type="ARBA" id="ARBA00023157"/>
    </source>
</evidence>
<dbReference type="GO" id="GO:0005975">
    <property type="term" value="P:carbohydrate metabolic process"/>
    <property type="evidence" value="ECO:0007669"/>
    <property type="project" value="InterPro"/>
</dbReference>
<accession>A0A0K0FVC9</accession>
<reference evidence="11" key="2">
    <citation type="submission" date="2015-08" db="UniProtKB">
        <authorList>
            <consortium name="WormBaseParasite"/>
        </authorList>
    </citation>
    <scope>IDENTIFICATION</scope>
</reference>
<dbReference type="GO" id="GO:0000139">
    <property type="term" value="C:Golgi membrane"/>
    <property type="evidence" value="ECO:0007669"/>
    <property type="project" value="TreeGrafter"/>
</dbReference>
<name>A0A0K0FVC9_STRVS</name>
<dbReference type="STRING" id="75913.A0A0K0FVC9"/>
<keyword evidence="7" id="KW-0106">Calcium</keyword>
<dbReference type="AlphaFoldDB" id="A0A0K0FVC9"/>
<feature type="active site" description="Proton donor" evidence="6">
    <location>
        <position position="357"/>
    </location>
</feature>
<keyword evidence="7" id="KW-0479">Metal-binding</keyword>
<protein>
    <recommendedName>
        <fullName evidence="9">alpha-1,2-Mannosidase</fullName>
        <ecNumber evidence="9">3.2.1.-</ecNumber>
    </recommendedName>
</protein>
<evidence type="ECO:0000256" key="1">
    <source>
        <dbReference type="ARBA" id="ARBA00001913"/>
    </source>
</evidence>
<feature type="active site" evidence="6">
    <location>
        <position position="381"/>
    </location>
</feature>
<dbReference type="GO" id="GO:0005509">
    <property type="term" value="F:calcium ion binding"/>
    <property type="evidence" value="ECO:0007669"/>
    <property type="project" value="InterPro"/>
</dbReference>
<dbReference type="PANTHER" id="PTHR11742:SF96">
    <property type="entry name" value="MANNOSYL-OLIGOSACCHARIDE 1,2-ALPHA-MANNOSIDASE C52E4.5"/>
    <property type="match status" value="1"/>
</dbReference>
<evidence type="ECO:0000256" key="7">
    <source>
        <dbReference type="PIRSR" id="PIRSR601382-2"/>
    </source>
</evidence>